<organism evidence="1">
    <name type="scientific">marine sediment metagenome</name>
    <dbReference type="NCBI Taxonomy" id="412755"/>
    <lineage>
        <taxon>unclassified sequences</taxon>
        <taxon>metagenomes</taxon>
        <taxon>ecological metagenomes</taxon>
    </lineage>
</organism>
<reference evidence="1" key="1">
    <citation type="journal article" date="2015" name="Nature">
        <title>Complex archaea that bridge the gap between prokaryotes and eukaryotes.</title>
        <authorList>
            <person name="Spang A."/>
            <person name="Saw J.H."/>
            <person name="Jorgensen S.L."/>
            <person name="Zaremba-Niedzwiedzka K."/>
            <person name="Martijn J."/>
            <person name="Lind A.E."/>
            <person name="van Eijk R."/>
            <person name="Schleper C."/>
            <person name="Guy L."/>
            <person name="Ettema T.J."/>
        </authorList>
    </citation>
    <scope>NUCLEOTIDE SEQUENCE</scope>
</reference>
<name>A0A0F9IVB6_9ZZZZ</name>
<dbReference type="EMBL" id="LAZR01018104">
    <property type="protein sequence ID" value="KKL97705.1"/>
    <property type="molecule type" value="Genomic_DNA"/>
</dbReference>
<sequence length="171" mass="18365">MGGGRQDPVSNADVDINLEHTRVHDGSMYTAVSFDSDVDNAAPKWWIINAPDSAVRVHIKIQIDASDEFLVEFSEAATADTDGAAVTPRNCDRNSGNDATATFGSDPTNPAAGATMLFQEIVGSANNKTRVGGNARNGAEWILKRNTKYAIKVTPTNDNTKVSMVAEFYEV</sequence>
<dbReference type="AlphaFoldDB" id="A0A0F9IVB6"/>
<proteinExistence type="predicted"/>
<evidence type="ECO:0000313" key="1">
    <source>
        <dbReference type="EMBL" id="KKL97705.1"/>
    </source>
</evidence>
<comment type="caution">
    <text evidence="1">The sequence shown here is derived from an EMBL/GenBank/DDBJ whole genome shotgun (WGS) entry which is preliminary data.</text>
</comment>
<accession>A0A0F9IVB6</accession>
<gene>
    <name evidence="1" type="ORF">LCGC14_1831770</name>
</gene>
<protein>
    <submittedName>
        <fullName evidence="1">Uncharacterized protein</fullName>
    </submittedName>
</protein>